<dbReference type="PANTHER" id="PTHR36681:SF3">
    <property type="entry name" value="NUCLEAR GTPASE, GERMINAL CENTER-ASSOCIATED, TANDEM DUPLICATE 3"/>
    <property type="match status" value="1"/>
</dbReference>
<proteinExistence type="predicted"/>
<organism evidence="1 2">
    <name type="scientific">Clathrospora elynae</name>
    <dbReference type="NCBI Taxonomy" id="706981"/>
    <lineage>
        <taxon>Eukaryota</taxon>
        <taxon>Fungi</taxon>
        <taxon>Dikarya</taxon>
        <taxon>Ascomycota</taxon>
        <taxon>Pezizomycotina</taxon>
        <taxon>Dothideomycetes</taxon>
        <taxon>Pleosporomycetidae</taxon>
        <taxon>Pleosporales</taxon>
        <taxon>Diademaceae</taxon>
        <taxon>Clathrospora</taxon>
    </lineage>
</organism>
<dbReference type="PANTHER" id="PTHR36681">
    <property type="entry name" value="NUCLEAR GTPASE, GERMINAL CENTER-ASSOCIATED, TANDEM DUPLICATE 3"/>
    <property type="match status" value="1"/>
</dbReference>
<name>A0A6A5SP94_9PLEO</name>
<dbReference type="Proteomes" id="UP000800038">
    <property type="component" value="Unassembled WGS sequence"/>
</dbReference>
<dbReference type="AlphaFoldDB" id="A0A6A5SP94"/>
<evidence type="ECO:0000313" key="1">
    <source>
        <dbReference type="EMBL" id="KAF1941299.1"/>
    </source>
</evidence>
<protein>
    <submittedName>
        <fullName evidence="1">Uncharacterized protein</fullName>
    </submittedName>
</protein>
<keyword evidence="2" id="KW-1185">Reference proteome</keyword>
<dbReference type="EMBL" id="ML976049">
    <property type="protein sequence ID" value="KAF1941299.1"/>
    <property type="molecule type" value="Genomic_DNA"/>
</dbReference>
<sequence length="267" mass="29965">MARRRFVSNQALKKISFSNTTPSLKRRVYLKRTILQENLSIADIPGGSDVNQIRMQNASRYLQSCHMTIVVAKMDSIVNDLSFQRQYMDAYRRRCSGSSLNAENSSALTSDPAVEEKLSVIAQKLASIEKKIQITLNNIGRNKIEGNIKAIKPLKKDKERLILRKNALGKERKVLLIAARNKQIAAALGANYRENTGDLSNAAVFCVSNLMCMRHLRGYDKTNEDSDPTMTVEQTQIPALCSYIYGLPSRGESLISLIMFELSSRLC</sequence>
<accession>A0A6A5SP94</accession>
<gene>
    <name evidence="1" type="ORF">EJ02DRAFT_466637</name>
</gene>
<reference evidence="1" key="1">
    <citation type="journal article" date="2020" name="Stud. Mycol.">
        <title>101 Dothideomycetes genomes: a test case for predicting lifestyles and emergence of pathogens.</title>
        <authorList>
            <person name="Haridas S."/>
            <person name="Albert R."/>
            <person name="Binder M."/>
            <person name="Bloem J."/>
            <person name="Labutti K."/>
            <person name="Salamov A."/>
            <person name="Andreopoulos B."/>
            <person name="Baker S."/>
            <person name="Barry K."/>
            <person name="Bills G."/>
            <person name="Bluhm B."/>
            <person name="Cannon C."/>
            <person name="Castanera R."/>
            <person name="Culley D."/>
            <person name="Daum C."/>
            <person name="Ezra D."/>
            <person name="Gonzalez J."/>
            <person name="Henrissat B."/>
            <person name="Kuo A."/>
            <person name="Liang C."/>
            <person name="Lipzen A."/>
            <person name="Lutzoni F."/>
            <person name="Magnuson J."/>
            <person name="Mondo S."/>
            <person name="Nolan M."/>
            <person name="Ohm R."/>
            <person name="Pangilinan J."/>
            <person name="Park H.-J."/>
            <person name="Ramirez L."/>
            <person name="Alfaro M."/>
            <person name="Sun H."/>
            <person name="Tritt A."/>
            <person name="Yoshinaga Y."/>
            <person name="Zwiers L.-H."/>
            <person name="Turgeon B."/>
            <person name="Goodwin S."/>
            <person name="Spatafora J."/>
            <person name="Crous P."/>
            <person name="Grigoriev I."/>
        </authorList>
    </citation>
    <scope>NUCLEOTIDE SEQUENCE</scope>
    <source>
        <strain evidence="1">CBS 161.51</strain>
    </source>
</reference>
<evidence type="ECO:0000313" key="2">
    <source>
        <dbReference type="Proteomes" id="UP000800038"/>
    </source>
</evidence>
<dbReference type="OrthoDB" id="5427350at2759"/>